<feature type="transmembrane region" description="Helical" evidence="6">
    <location>
        <begin position="326"/>
        <end position="344"/>
    </location>
</feature>
<dbReference type="OrthoDB" id="263929at2759"/>
<accession>K2NWJ3</accession>
<dbReference type="PANTHER" id="PTHR21716">
    <property type="entry name" value="TRANSMEMBRANE PROTEIN"/>
    <property type="match status" value="1"/>
</dbReference>
<keyword evidence="5 6" id="KW-0472">Membrane</keyword>
<feature type="transmembrane region" description="Helical" evidence="6">
    <location>
        <begin position="641"/>
        <end position="660"/>
    </location>
</feature>
<evidence type="ECO:0000256" key="4">
    <source>
        <dbReference type="ARBA" id="ARBA00022989"/>
    </source>
</evidence>
<keyword evidence="8" id="KW-1185">Reference proteome</keyword>
<feature type="transmembrane region" description="Helical" evidence="6">
    <location>
        <begin position="6"/>
        <end position="27"/>
    </location>
</feature>
<dbReference type="PROSITE" id="PS51257">
    <property type="entry name" value="PROKAR_LIPOPROTEIN"/>
    <property type="match status" value="1"/>
</dbReference>
<sequence>MCRIIANASHMCIIFFPAFSFFFSFLFPSGFGCHGAEPYWHRLCKEILRSLLRPMKTNKLLNSPPLRAEGVRGLSRSPYLTHSRSPASLPRRVTKTVASAAPGSTSPDPESNQHVNELAMFQAYKRNWCEVILGSTSGLLFLMVLAVLYAVYTLCLPYGDSISFGILLSVVLHPKSTVDYFGSRYEMRRCAERMRQFQQAWASRSRLSGVFGSLLSLGYFFSCASMQGVMFLGLDKLSVRARWGRRGGDRTGKARNEAGEKREFLTSTPTGRVILRLLVVTIFIVVAHSMIGISFFFELHAVLMAVFAVTVVIVPEERFTSMMWRLWCLALALFFVVALSYNMAVDVLSISEAVKRTTSAVVNARKEWSHQKTYFSDVNNISVHDADVNSNSFVFSSSGIEEMIMTKLQETLLKEIDDTLRHTNATELAVAVRQVIGPMLTTFPSEISIGFLKNKSKEVYASLFRRGDSLLRVDWLSVLQNLLQRWRPFFAFLTQLLFGLGSNMMGLFDSVYATMLFVCVLRYFLQLEHTILYYGVAKMLRVIHPQGGEKHARMIERQITVSFRTLLQSFWHLSWFHFCITFCIFNAWSFPTPFFCGMISSLTAVFPLTPKWLSPVAFALGSVFFNAVASDGFLGAAADQRVWSCFLAFLASYADEWLLCVSRGLRGNSLKDATGVEREQLPTFVVGTALVLGYVTYGVRGILLGPMTVIVAKVLFDNWDIASHPESLQSRFSFAEETDSA</sequence>
<reference evidence="7 8" key="1">
    <citation type="journal article" date="2012" name="BMC Genomics">
        <title>Comparative genomic analysis of human infective Trypanosoma cruzi lineages with the bat-restricted subspecies T. cruzi marinkellei.</title>
        <authorList>
            <person name="Franzen O."/>
            <person name="Talavera-Lopez C."/>
            <person name="Ochaya S."/>
            <person name="Butler C.E."/>
            <person name="Messenger L.A."/>
            <person name="Lewis M.D."/>
            <person name="Llewellyn M.S."/>
            <person name="Marinkelle C.J."/>
            <person name="Tyler K.M."/>
            <person name="Miles M.A."/>
            <person name="Andersson B."/>
        </authorList>
    </citation>
    <scope>NUCLEOTIDE SEQUENCE [LARGE SCALE GENOMIC DNA]</scope>
    <source>
        <strain evidence="7 8">B7</strain>
    </source>
</reference>
<protein>
    <recommendedName>
        <fullName evidence="9">Transmembrane protein</fullName>
    </recommendedName>
</protein>
<name>K2NWJ3_TRYCR</name>
<evidence type="ECO:0000256" key="3">
    <source>
        <dbReference type="ARBA" id="ARBA00022692"/>
    </source>
</evidence>
<evidence type="ECO:0000256" key="2">
    <source>
        <dbReference type="ARBA" id="ARBA00009773"/>
    </source>
</evidence>
<feature type="transmembrane region" description="Helical" evidence="6">
    <location>
        <begin position="612"/>
        <end position="629"/>
    </location>
</feature>
<feature type="transmembrane region" description="Helical" evidence="6">
    <location>
        <begin position="681"/>
        <end position="699"/>
    </location>
</feature>
<dbReference type="PANTHER" id="PTHR21716:SF4">
    <property type="entry name" value="TRANSMEMBRANE PROTEIN 245"/>
    <property type="match status" value="1"/>
</dbReference>
<comment type="caution">
    <text evidence="7">The sequence shown here is derived from an EMBL/GenBank/DDBJ whole genome shotgun (WGS) entry which is preliminary data.</text>
</comment>
<feature type="transmembrane region" description="Helical" evidence="6">
    <location>
        <begin position="210"/>
        <end position="234"/>
    </location>
</feature>
<feature type="transmembrane region" description="Helical" evidence="6">
    <location>
        <begin position="575"/>
        <end position="600"/>
    </location>
</feature>
<organism evidence="7 8">
    <name type="scientific">Trypanosoma cruzi marinkellei</name>
    <dbReference type="NCBI Taxonomy" id="85056"/>
    <lineage>
        <taxon>Eukaryota</taxon>
        <taxon>Discoba</taxon>
        <taxon>Euglenozoa</taxon>
        <taxon>Kinetoplastea</taxon>
        <taxon>Metakinetoplastina</taxon>
        <taxon>Trypanosomatida</taxon>
        <taxon>Trypanosomatidae</taxon>
        <taxon>Trypanosoma</taxon>
        <taxon>Schizotrypanum</taxon>
    </lineage>
</organism>
<gene>
    <name evidence="7" type="ORF">MOQ_000347</name>
</gene>
<dbReference type="AlphaFoldDB" id="K2NWJ3"/>
<feature type="transmembrane region" description="Helical" evidence="6">
    <location>
        <begin position="297"/>
        <end position="314"/>
    </location>
</feature>
<evidence type="ECO:0000256" key="5">
    <source>
        <dbReference type="ARBA" id="ARBA00023136"/>
    </source>
</evidence>
<comment type="similarity">
    <text evidence="2">Belongs to the autoinducer-2 exporter (AI-2E) (TC 2.A.86) family.</text>
</comment>
<evidence type="ECO:0000256" key="1">
    <source>
        <dbReference type="ARBA" id="ARBA00004141"/>
    </source>
</evidence>
<dbReference type="InterPro" id="IPR002549">
    <property type="entry name" value="AI-2E-like"/>
</dbReference>
<keyword evidence="4 6" id="KW-1133">Transmembrane helix</keyword>
<feature type="transmembrane region" description="Helical" evidence="6">
    <location>
        <begin position="273"/>
        <end position="291"/>
    </location>
</feature>
<evidence type="ECO:0000313" key="7">
    <source>
        <dbReference type="EMBL" id="EKF39426.1"/>
    </source>
</evidence>
<dbReference type="GO" id="GO:0016020">
    <property type="term" value="C:membrane"/>
    <property type="evidence" value="ECO:0007669"/>
    <property type="project" value="UniProtKB-SubCell"/>
</dbReference>
<evidence type="ECO:0000313" key="8">
    <source>
        <dbReference type="Proteomes" id="UP000007350"/>
    </source>
</evidence>
<keyword evidence="3 6" id="KW-0812">Transmembrane</keyword>
<comment type="subcellular location">
    <subcellularLocation>
        <location evidence="1">Membrane</location>
        <topology evidence="1">Multi-pass membrane protein</topology>
    </subcellularLocation>
</comment>
<dbReference type="Proteomes" id="UP000007350">
    <property type="component" value="Unassembled WGS sequence"/>
</dbReference>
<evidence type="ECO:0008006" key="9">
    <source>
        <dbReference type="Google" id="ProtNLM"/>
    </source>
</evidence>
<proteinExistence type="inferred from homology"/>
<evidence type="ECO:0000256" key="6">
    <source>
        <dbReference type="SAM" id="Phobius"/>
    </source>
</evidence>
<feature type="transmembrane region" description="Helical" evidence="6">
    <location>
        <begin position="131"/>
        <end position="152"/>
    </location>
</feature>
<dbReference type="EMBL" id="AHKC01001236">
    <property type="protein sequence ID" value="EKF39426.1"/>
    <property type="molecule type" value="Genomic_DNA"/>
</dbReference>